<dbReference type="SUPFAM" id="SSF53335">
    <property type="entry name" value="S-adenosyl-L-methionine-dependent methyltransferases"/>
    <property type="match status" value="1"/>
</dbReference>
<proteinExistence type="inferred from homology"/>
<accession>A0A430QFW9</accession>
<keyword evidence="5" id="KW-0808">Transferase</keyword>
<reference evidence="8 9" key="1">
    <citation type="journal article" date="2019" name="PLoS Pathog.">
        <title>Genome sequence of the bovine parasite Schistosoma bovis Tanzania.</title>
        <authorList>
            <person name="Oey H."/>
            <person name="Zakrzewski M."/>
            <person name="Gobert G."/>
            <person name="Gravermann K."/>
            <person name="Stoye J."/>
            <person name="Jones M."/>
            <person name="Mcmanus D."/>
            <person name="Krause L."/>
        </authorList>
    </citation>
    <scope>NUCLEOTIDE SEQUENCE [LARGE SCALE GENOMIC DNA]</scope>
    <source>
        <strain evidence="8 9">TAN1997</strain>
    </source>
</reference>
<evidence type="ECO:0000256" key="6">
    <source>
        <dbReference type="ARBA" id="ARBA00022691"/>
    </source>
</evidence>
<evidence type="ECO:0000256" key="7">
    <source>
        <dbReference type="ARBA" id="ARBA00032526"/>
    </source>
</evidence>
<dbReference type="Proteomes" id="UP000290809">
    <property type="component" value="Unassembled WGS sequence"/>
</dbReference>
<dbReference type="GO" id="GO:0018423">
    <property type="term" value="F:protein C-terminal leucine carboxyl O-methyltransferase activity"/>
    <property type="evidence" value="ECO:0007669"/>
    <property type="project" value="UniProtKB-EC"/>
</dbReference>
<protein>
    <recommendedName>
        <fullName evidence="3">[phosphatase 2A protein]-leucine-carboxy methyltransferase</fullName>
        <ecNumber evidence="3">2.1.1.233</ecNumber>
    </recommendedName>
    <alternativeName>
        <fullName evidence="7">[Phosphatase 2A protein]-leucine-carboxy methyltransferase 1</fullName>
    </alternativeName>
</protein>
<evidence type="ECO:0000313" key="9">
    <source>
        <dbReference type="Proteomes" id="UP000290809"/>
    </source>
</evidence>
<comment type="caution">
    <text evidence="8">The sequence shown here is derived from an EMBL/GenBank/DDBJ whole genome shotgun (WGS) entry which is preliminary data.</text>
</comment>
<evidence type="ECO:0000256" key="5">
    <source>
        <dbReference type="ARBA" id="ARBA00022679"/>
    </source>
</evidence>
<keyword evidence="6" id="KW-0949">S-adenosyl-L-methionine</keyword>
<evidence type="ECO:0000256" key="2">
    <source>
        <dbReference type="ARBA" id="ARBA00010703"/>
    </source>
</evidence>
<evidence type="ECO:0000313" key="8">
    <source>
        <dbReference type="EMBL" id="RTG86588.1"/>
    </source>
</evidence>
<dbReference type="GO" id="GO:0032259">
    <property type="term" value="P:methylation"/>
    <property type="evidence" value="ECO:0007669"/>
    <property type="project" value="UniProtKB-KW"/>
</dbReference>
<evidence type="ECO:0000256" key="4">
    <source>
        <dbReference type="ARBA" id="ARBA00022603"/>
    </source>
</evidence>
<sequence>MPFLVDTGKTSISGSLLLKSTNYLIQSTGGACQIVNLGAGSDTLYFALKDAQETPELYVEVDLASNIQQKAMTIQRRRLLESTSNSHFLLFLFFKAGWKKAKGWTINQVYKMLPSSTRYRVEHLELLDDLEVTMQLFDHYCILLATNDEIICPDEQLKESLATIE</sequence>
<dbReference type="AlphaFoldDB" id="A0A430QFW9"/>
<dbReference type="PANTHER" id="PTHR13600">
    <property type="entry name" value="LEUCINE CARBOXYL METHYLTRANSFERASE"/>
    <property type="match status" value="1"/>
</dbReference>
<keyword evidence="4" id="KW-0489">Methyltransferase</keyword>
<comment type="catalytic activity">
    <reaction evidence="1">
        <text>[phosphatase 2A protein]-C-terminal L-leucine + S-adenosyl-L-methionine = [phosphatase 2A protein]-C-terminal L-leucine methyl ester + S-adenosyl-L-homocysteine</text>
        <dbReference type="Rhea" id="RHEA:48544"/>
        <dbReference type="Rhea" id="RHEA-COMP:12134"/>
        <dbReference type="Rhea" id="RHEA-COMP:12135"/>
        <dbReference type="ChEBI" id="CHEBI:57856"/>
        <dbReference type="ChEBI" id="CHEBI:59789"/>
        <dbReference type="ChEBI" id="CHEBI:90516"/>
        <dbReference type="ChEBI" id="CHEBI:90517"/>
        <dbReference type="EC" id="2.1.1.233"/>
    </reaction>
</comment>
<organism evidence="8 9">
    <name type="scientific">Schistosoma bovis</name>
    <name type="common">Blood fluke</name>
    <dbReference type="NCBI Taxonomy" id="6184"/>
    <lineage>
        <taxon>Eukaryota</taxon>
        <taxon>Metazoa</taxon>
        <taxon>Spiralia</taxon>
        <taxon>Lophotrochozoa</taxon>
        <taxon>Platyhelminthes</taxon>
        <taxon>Trematoda</taxon>
        <taxon>Digenea</taxon>
        <taxon>Strigeidida</taxon>
        <taxon>Schistosomatoidea</taxon>
        <taxon>Schistosomatidae</taxon>
        <taxon>Schistosoma</taxon>
    </lineage>
</organism>
<dbReference type="EC" id="2.1.1.233" evidence="3"/>
<name>A0A430QFW9_SCHBO</name>
<comment type="similarity">
    <text evidence="2">Belongs to the methyltransferase superfamily. LCMT family.</text>
</comment>
<dbReference type="Pfam" id="PF04072">
    <property type="entry name" value="LCM"/>
    <property type="match status" value="1"/>
</dbReference>
<dbReference type="InterPro" id="IPR016651">
    <property type="entry name" value="LCMT1"/>
</dbReference>
<evidence type="ECO:0000256" key="1">
    <source>
        <dbReference type="ARBA" id="ARBA00000724"/>
    </source>
</evidence>
<dbReference type="PANTHER" id="PTHR13600:SF21">
    <property type="entry name" value="LEUCINE CARBOXYL METHYLTRANSFERASE 1"/>
    <property type="match status" value="1"/>
</dbReference>
<dbReference type="InterPro" id="IPR029063">
    <property type="entry name" value="SAM-dependent_MTases_sf"/>
</dbReference>
<dbReference type="Gene3D" id="3.40.50.150">
    <property type="entry name" value="Vaccinia Virus protein VP39"/>
    <property type="match status" value="2"/>
</dbReference>
<dbReference type="EMBL" id="QMKO01001784">
    <property type="protein sequence ID" value="RTG86588.1"/>
    <property type="molecule type" value="Genomic_DNA"/>
</dbReference>
<gene>
    <name evidence="8" type="ORF">DC041_0006170</name>
</gene>
<keyword evidence="9" id="KW-1185">Reference proteome</keyword>
<dbReference type="InterPro" id="IPR007213">
    <property type="entry name" value="Ppm1/Ppm2/Tcmp"/>
</dbReference>
<dbReference type="STRING" id="6184.A0A430QFW9"/>
<evidence type="ECO:0000256" key="3">
    <source>
        <dbReference type="ARBA" id="ARBA00012834"/>
    </source>
</evidence>